<dbReference type="GO" id="GO:0005760">
    <property type="term" value="C:gamma DNA polymerase complex"/>
    <property type="evidence" value="ECO:0007669"/>
    <property type="project" value="InterPro"/>
</dbReference>
<dbReference type="InterPro" id="IPR043502">
    <property type="entry name" value="DNA/RNA_pol_sf"/>
</dbReference>
<dbReference type="GO" id="GO:0006264">
    <property type="term" value="P:mitochondrial DNA replication"/>
    <property type="evidence" value="ECO:0007669"/>
    <property type="project" value="TreeGrafter"/>
</dbReference>
<dbReference type="GO" id="GO:0003677">
    <property type="term" value="F:DNA binding"/>
    <property type="evidence" value="ECO:0007669"/>
    <property type="project" value="InterPro"/>
</dbReference>
<dbReference type="PANTHER" id="PTHR10267">
    <property type="entry name" value="DNA POLYMERASE SUBUNIT GAMMA-1"/>
    <property type="match status" value="1"/>
</dbReference>
<keyword evidence="3" id="KW-0239">DNA-directed DNA polymerase</keyword>
<gene>
    <name evidence="3" type="primary">SENL144</name>
    <name evidence="3" type="ORF">SeLEV6574_g00144</name>
</gene>
<sequence>MWTTVCRRTTRPRASRCVSTDIQCGHRCRRVQSSPLVAEAGAQAQAQAPERVNELGIQMLSTALHRQVFPNADPSRKPSIDQVRLSSRLLSRADLLHKLQAPLEDIHLDLPSLAGKTIEQHFLVLGLEQSRPYLDYAARFATEELPPTPTNWAKTPGWTKYTKLKQGGFATESVHTPEGDAMVFDVEVLWKLSKYPVIATAATSTHWYSWTSPDLLNLNAAECKETDSNRQYPEAIESINKDSSNDQGPFRTLIPMGGPAIDRVIIGHNISYDRSRVKEEYAIEPTRFAWLDTMSLHCAIGGLSSQQRPVWIKSKKYQEAGINSLLFDPVSDDDESAGLLYQQWLHVSAMNSLKELLEYYTGQILDKSTRDSFSSENPMEVLEDFDNLMTYCAKDVRATHEVFAKVFHRFLKKCPHPASFAGILHMGRGYLTVSEDWKAYIEKADAKASEYQQIIETTLVALAEDALKKENDPTRDEDPWLRNLDWTAPPVLMTKPKISKKGVVLQESRPAKRQRKLPGKPAWYRELWDSNAGRLRLSLSRRITPYLLKLQWRGYPLYYSKAYGWTFVVPLERKVEFGAQTPLEFSDNLEDKNYDKRASCDPDHVYYRIPHKDGDDLNVGSPLGKPFIASMEQGLLSSCVPSATSLLNMNASCSYWQGSRDRIRNQYVVWDDDCTLGIASAPDAKQSGVILPLTVVMGTITRRAVERTWMAASNAKKNRIGSELKMQIRAPKGYKIVGADVDSQELWISSLLGDRQFQMHGSTPLGFMTLQGLKVLGSDLHSSTGRILGISRDHAKVFNYSRIYGAGLRHATQLLLQYNPDMTREQAKQRAQSLYRETKGSSYSNLPPFNREFWYGGTESFMFNELERIAKSEFPRTPVLGCEIPDALRPETVKNDFMPSRINWAVQSSGVDYLHLLLVSMDYLMRRMGVNGRFMISIHDEVRFLVLEQHQYLAAYALQVANIWTRAVFASRVGIDDLPLNVAFFSAVDIDHCMRKEVDMACITPSNDVTEPKGESVNVYQLIDRLALTNLPQILGDELESVADIRDQLISNEAVSNNSESKSSESSLINAFYRSEVATSSPRWWLKVQMTTSKDDVNCIRKELLRRGYKGDECRVGMVV</sequence>
<reference evidence="3 4" key="1">
    <citation type="journal article" date="2019" name="Sci. Rep.">
        <title>Comparative genomics of chytrid fungi reveal insights into the obligate biotrophic and pathogenic lifestyle of Synchytrium endobioticum.</title>
        <authorList>
            <person name="van de Vossenberg B.T.L.H."/>
            <person name="Warris S."/>
            <person name="Nguyen H.D.T."/>
            <person name="van Gent-Pelzer M.P.E."/>
            <person name="Joly D.L."/>
            <person name="van de Geest H.C."/>
            <person name="Bonants P.J.M."/>
            <person name="Smith D.S."/>
            <person name="Levesque C.A."/>
            <person name="van der Lee T.A.J."/>
        </authorList>
    </citation>
    <scope>NUCLEOTIDE SEQUENCE [LARGE SCALE GENOMIC DNA]</scope>
    <source>
        <strain evidence="3 4">LEV6574</strain>
    </source>
</reference>
<dbReference type="SUPFAM" id="SSF53098">
    <property type="entry name" value="Ribonuclease H-like"/>
    <property type="match status" value="1"/>
</dbReference>
<evidence type="ECO:0000313" key="4">
    <source>
        <dbReference type="Proteomes" id="UP000320475"/>
    </source>
</evidence>
<name>A0A507DLG4_9FUNG</name>
<evidence type="ECO:0000259" key="2">
    <source>
        <dbReference type="SMART" id="SM00482"/>
    </source>
</evidence>
<accession>A0A507DLG4</accession>
<dbReference type="InterPro" id="IPR002297">
    <property type="entry name" value="DNA-dir_DNA_pol_A_mt"/>
</dbReference>
<dbReference type="SUPFAM" id="SSF56672">
    <property type="entry name" value="DNA/RNA polymerases"/>
    <property type="match status" value="1"/>
</dbReference>
<evidence type="ECO:0000313" key="3">
    <source>
        <dbReference type="EMBL" id="TPX51730.1"/>
    </source>
</evidence>
<dbReference type="AlphaFoldDB" id="A0A507DLG4"/>
<dbReference type="Gene3D" id="3.30.420.390">
    <property type="match status" value="2"/>
</dbReference>
<evidence type="ECO:0000256" key="1">
    <source>
        <dbReference type="ARBA" id="ARBA00031966"/>
    </source>
</evidence>
<dbReference type="Pfam" id="PF18136">
    <property type="entry name" value="DNApol_Exo"/>
    <property type="match status" value="1"/>
</dbReference>
<dbReference type="OrthoDB" id="5588663at2759"/>
<dbReference type="InterPro" id="IPR041336">
    <property type="entry name" value="DNApol_Exo"/>
</dbReference>
<dbReference type="SMART" id="SM00482">
    <property type="entry name" value="POLAc"/>
    <property type="match status" value="1"/>
</dbReference>
<proteinExistence type="predicted"/>
<organism evidence="3 4">
    <name type="scientific">Synchytrium endobioticum</name>
    <dbReference type="NCBI Taxonomy" id="286115"/>
    <lineage>
        <taxon>Eukaryota</taxon>
        <taxon>Fungi</taxon>
        <taxon>Fungi incertae sedis</taxon>
        <taxon>Chytridiomycota</taxon>
        <taxon>Chytridiomycota incertae sedis</taxon>
        <taxon>Chytridiomycetes</taxon>
        <taxon>Synchytriales</taxon>
        <taxon>Synchytriaceae</taxon>
        <taxon>Synchytrium</taxon>
    </lineage>
</organism>
<dbReference type="Pfam" id="PF00476">
    <property type="entry name" value="DNA_pol_A"/>
    <property type="match status" value="1"/>
</dbReference>
<dbReference type="EMBL" id="QEAM01000002">
    <property type="protein sequence ID" value="TPX51730.1"/>
    <property type="molecule type" value="Genomic_DNA"/>
</dbReference>
<dbReference type="PRINTS" id="PR00867">
    <property type="entry name" value="DNAPOLG"/>
</dbReference>
<comment type="caution">
    <text evidence="3">The sequence shown here is derived from an EMBL/GenBank/DDBJ whole genome shotgun (WGS) entry which is preliminary data.</text>
</comment>
<dbReference type="Proteomes" id="UP000320475">
    <property type="component" value="Unassembled WGS sequence"/>
</dbReference>
<feature type="domain" description="DNA-directed DNA polymerase family A palm" evidence="2">
    <location>
        <begin position="721"/>
        <end position="950"/>
    </location>
</feature>
<dbReference type="InterPro" id="IPR012337">
    <property type="entry name" value="RNaseH-like_sf"/>
</dbReference>
<dbReference type="GO" id="GO:0008408">
    <property type="term" value="F:3'-5' exonuclease activity"/>
    <property type="evidence" value="ECO:0007669"/>
    <property type="project" value="TreeGrafter"/>
</dbReference>
<dbReference type="VEuPathDB" id="FungiDB:SeMB42_g05657"/>
<keyword evidence="3" id="KW-0548">Nucleotidyltransferase</keyword>
<dbReference type="GO" id="GO:0003887">
    <property type="term" value="F:DNA-directed DNA polymerase activity"/>
    <property type="evidence" value="ECO:0007669"/>
    <property type="project" value="UniProtKB-KW"/>
</dbReference>
<dbReference type="Gene3D" id="3.30.70.370">
    <property type="match status" value="1"/>
</dbReference>
<protein>
    <recommendedName>
        <fullName evidence="1">Mitochondrial DNA polymerase catalytic subunit</fullName>
    </recommendedName>
</protein>
<keyword evidence="3" id="KW-0808">Transferase</keyword>
<dbReference type="InterPro" id="IPR001098">
    <property type="entry name" value="DNA-dir_DNA_pol_A_palm_dom"/>
</dbReference>
<dbReference type="Gene3D" id="1.10.150.20">
    <property type="entry name" value="5' to 3' exonuclease, C-terminal subdomain"/>
    <property type="match status" value="1"/>
</dbReference>
<dbReference type="PANTHER" id="PTHR10267:SF0">
    <property type="entry name" value="DNA POLYMERASE SUBUNIT GAMMA-1"/>
    <property type="match status" value="1"/>
</dbReference>